<organism evidence="2 3">
    <name type="scientific">Nepenthes gracilis</name>
    <name type="common">Slender pitcher plant</name>
    <dbReference type="NCBI Taxonomy" id="150966"/>
    <lineage>
        <taxon>Eukaryota</taxon>
        <taxon>Viridiplantae</taxon>
        <taxon>Streptophyta</taxon>
        <taxon>Embryophyta</taxon>
        <taxon>Tracheophyta</taxon>
        <taxon>Spermatophyta</taxon>
        <taxon>Magnoliopsida</taxon>
        <taxon>eudicotyledons</taxon>
        <taxon>Gunneridae</taxon>
        <taxon>Pentapetalae</taxon>
        <taxon>Caryophyllales</taxon>
        <taxon>Nepenthaceae</taxon>
        <taxon>Nepenthes</taxon>
    </lineage>
</organism>
<dbReference type="PANTHER" id="PTHR36329">
    <property type="entry name" value="TRANSMEMBRANE PROTEIN"/>
    <property type="match status" value="1"/>
</dbReference>
<keyword evidence="1" id="KW-0812">Transmembrane</keyword>
<proteinExistence type="predicted"/>
<feature type="transmembrane region" description="Helical" evidence="1">
    <location>
        <begin position="148"/>
        <end position="165"/>
    </location>
</feature>
<dbReference type="EMBL" id="BSYO01000024">
    <property type="protein sequence ID" value="GMH22219.1"/>
    <property type="molecule type" value="Genomic_DNA"/>
</dbReference>
<dbReference type="PANTHER" id="PTHR36329:SF1">
    <property type="entry name" value="TRANSMEMBRANE PROTEIN"/>
    <property type="match status" value="1"/>
</dbReference>
<gene>
    <name evidence="2" type="ORF">Nepgr_024062</name>
</gene>
<sequence>MYETESSRGGELNEAYSLLPALYLALSSIWFVSACCWTFVTWRNRHFQSNNLQWTIASVPLIKTTQLVLSFLFWYSCFYFQICSLWMSFGVYITGILFQTASFVSFLLISHGYCIMCEHLSVQEQRITAALGCLFYLTLVGYRASVPYFTVLLLLNYIISFYVIFQHISQNLLALQEQLSVIEDDDIRAMHDAVYSKYIMFKKFQVAMQLVAVAETVLYINMDDAPNTFWVRLLAREWAQFCIFLYIGWTFRSQELARGFSVVPIVKSKGVTPVPPIYSIEMDAAAFRDFSCKEWHIGVPSSISYDESSKDCVLVLVQQPRSHRQASHPRG</sequence>
<evidence type="ECO:0000313" key="3">
    <source>
        <dbReference type="Proteomes" id="UP001279734"/>
    </source>
</evidence>
<evidence type="ECO:0000313" key="2">
    <source>
        <dbReference type="EMBL" id="GMH22219.1"/>
    </source>
</evidence>
<evidence type="ECO:0000256" key="1">
    <source>
        <dbReference type="SAM" id="Phobius"/>
    </source>
</evidence>
<keyword evidence="1" id="KW-1133">Transmembrane helix</keyword>
<keyword evidence="1" id="KW-0472">Membrane</keyword>
<dbReference type="AlphaFoldDB" id="A0AAD3T477"/>
<comment type="caution">
    <text evidence="2">The sequence shown here is derived from an EMBL/GenBank/DDBJ whole genome shotgun (WGS) entry which is preliminary data.</text>
</comment>
<name>A0AAD3T477_NEPGR</name>
<feature type="transmembrane region" description="Helical" evidence="1">
    <location>
        <begin position="54"/>
        <end position="75"/>
    </location>
</feature>
<accession>A0AAD3T477</accession>
<reference evidence="2" key="1">
    <citation type="submission" date="2023-05" db="EMBL/GenBank/DDBJ databases">
        <title>Nepenthes gracilis genome sequencing.</title>
        <authorList>
            <person name="Fukushima K."/>
        </authorList>
    </citation>
    <scope>NUCLEOTIDE SEQUENCE</scope>
    <source>
        <strain evidence="2">SING2019-196</strain>
    </source>
</reference>
<keyword evidence="3" id="KW-1185">Reference proteome</keyword>
<dbReference type="Proteomes" id="UP001279734">
    <property type="component" value="Unassembled WGS sequence"/>
</dbReference>
<feature type="transmembrane region" description="Helical" evidence="1">
    <location>
        <begin position="20"/>
        <end position="42"/>
    </location>
</feature>
<feature type="transmembrane region" description="Helical" evidence="1">
    <location>
        <begin position="87"/>
        <end position="114"/>
    </location>
</feature>
<protein>
    <submittedName>
        <fullName evidence="2">Uncharacterized protein</fullName>
    </submittedName>
</protein>